<protein>
    <submittedName>
        <fullName evidence="1">Uncharacterized protein</fullName>
    </submittedName>
</protein>
<dbReference type="Proteomes" id="UP000030017">
    <property type="component" value="Unassembled WGS sequence"/>
</dbReference>
<dbReference type="RefSeq" id="WP_156969312.1">
    <property type="nucleotide sequence ID" value="NZ_AVPS01000004.1"/>
</dbReference>
<sequence length="378" mass="41929">MTKGYERNGMGQRVIADNWSLQAVSALLTTGLDPEDNPGIGPLTDPAQAAQPLPQAVIDIEALFDLLTDVLLRDQILVDDRFHDAWFGQGEPLSELARRSIVRPHGFLDYPERLEAPRNGFLAKLLLNETMSKEQSDNEAAWDRDRTTPHTFTSQLVWGGAGMLARAFVYATPYTPHPLRRRLFQRAGVALPSPPTALGEFKQEIAKHRDQLYPASPKDDGVLGVHVVLPALPALVLREASSLEDMFVVASQMRDRLSEVRAWLSQFQEAISAGEFKAISVERKRLATLGKDVGRALGKAPADAPTLNIGWGWFKLNFKPDLTGWMPKFDRVQTQVSALTFAPSGHRELVKLLGFLGHQHSSVATRTIEHFAKRASVF</sequence>
<dbReference type="AlphaFoldDB" id="A0A0A0EML0"/>
<dbReference type="OrthoDB" id="7054325at2"/>
<gene>
    <name evidence="1" type="ORF">N792_07905</name>
</gene>
<comment type="caution">
    <text evidence="1">The sequence shown here is derived from an EMBL/GenBank/DDBJ whole genome shotgun (WGS) entry which is preliminary data.</text>
</comment>
<proteinExistence type="predicted"/>
<evidence type="ECO:0000313" key="2">
    <source>
        <dbReference type="Proteomes" id="UP000030017"/>
    </source>
</evidence>
<reference evidence="1 2" key="1">
    <citation type="submission" date="2013-08" db="EMBL/GenBank/DDBJ databases">
        <title>Genome sequencing of Lysobacter.</title>
        <authorList>
            <person name="Zhang S."/>
            <person name="Wang G."/>
        </authorList>
    </citation>
    <scope>NUCLEOTIDE SEQUENCE [LARGE SCALE GENOMIC DNA]</scope>
    <source>
        <strain evidence="1 2">Ko07</strain>
    </source>
</reference>
<accession>A0A0A0EML0</accession>
<dbReference type="EMBL" id="AVPS01000004">
    <property type="protein sequence ID" value="KGM52231.1"/>
    <property type="molecule type" value="Genomic_DNA"/>
</dbReference>
<keyword evidence="2" id="KW-1185">Reference proteome</keyword>
<name>A0A0A0EML0_9GAMM</name>
<organism evidence="1 2">
    <name type="scientific">Lysobacter concretionis Ko07 = DSM 16239</name>
    <dbReference type="NCBI Taxonomy" id="1122185"/>
    <lineage>
        <taxon>Bacteria</taxon>
        <taxon>Pseudomonadati</taxon>
        <taxon>Pseudomonadota</taxon>
        <taxon>Gammaproteobacteria</taxon>
        <taxon>Lysobacterales</taxon>
        <taxon>Lysobacteraceae</taxon>
        <taxon>Novilysobacter</taxon>
    </lineage>
</organism>
<dbReference type="eggNOG" id="ENOG502Z8CX">
    <property type="taxonomic scope" value="Bacteria"/>
</dbReference>
<evidence type="ECO:0000313" key="1">
    <source>
        <dbReference type="EMBL" id="KGM52231.1"/>
    </source>
</evidence>